<name>A0ABN2RDZ3_9PSEU</name>
<proteinExistence type="predicted"/>
<evidence type="ECO:0000313" key="3">
    <source>
        <dbReference type="EMBL" id="GAA1967322.1"/>
    </source>
</evidence>
<keyword evidence="2" id="KW-1133">Transmembrane helix</keyword>
<comment type="caution">
    <text evidence="3">The sequence shown here is derived from an EMBL/GenBank/DDBJ whole genome shotgun (WGS) entry which is preliminary data.</text>
</comment>
<dbReference type="EMBL" id="BAAANN010000017">
    <property type="protein sequence ID" value="GAA1967322.1"/>
    <property type="molecule type" value="Genomic_DNA"/>
</dbReference>
<organism evidence="3 4">
    <name type="scientific">Amycolatopsis minnesotensis</name>
    <dbReference type="NCBI Taxonomy" id="337894"/>
    <lineage>
        <taxon>Bacteria</taxon>
        <taxon>Bacillati</taxon>
        <taxon>Actinomycetota</taxon>
        <taxon>Actinomycetes</taxon>
        <taxon>Pseudonocardiales</taxon>
        <taxon>Pseudonocardiaceae</taxon>
        <taxon>Amycolatopsis</taxon>
    </lineage>
</organism>
<feature type="compositionally biased region" description="Pro residues" evidence="1">
    <location>
        <begin position="56"/>
        <end position="68"/>
    </location>
</feature>
<evidence type="ECO:0000313" key="4">
    <source>
        <dbReference type="Proteomes" id="UP001501116"/>
    </source>
</evidence>
<accession>A0ABN2RDZ3</accession>
<dbReference type="Proteomes" id="UP001501116">
    <property type="component" value="Unassembled WGS sequence"/>
</dbReference>
<evidence type="ECO:0008006" key="5">
    <source>
        <dbReference type="Google" id="ProtNLM"/>
    </source>
</evidence>
<keyword evidence="4" id="KW-1185">Reference proteome</keyword>
<reference evidence="3 4" key="1">
    <citation type="journal article" date="2019" name="Int. J. Syst. Evol. Microbiol.">
        <title>The Global Catalogue of Microorganisms (GCM) 10K type strain sequencing project: providing services to taxonomists for standard genome sequencing and annotation.</title>
        <authorList>
            <consortium name="The Broad Institute Genomics Platform"/>
            <consortium name="The Broad Institute Genome Sequencing Center for Infectious Disease"/>
            <person name="Wu L."/>
            <person name="Ma J."/>
        </authorList>
    </citation>
    <scope>NUCLEOTIDE SEQUENCE [LARGE SCALE GENOMIC DNA]</scope>
    <source>
        <strain evidence="3 4">JCM 14545</strain>
    </source>
</reference>
<feature type="compositionally biased region" description="Low complexity" evidence="1">
    <location>
        <begin position="69"/>
        <end position="92"/>
    </location>
</feature>
<gene>
    <name evidence="3" type="ORF">GCM10009754_44960</name>
</gene>
<dbReference type="RefSeq" id="WP_344421997.1">
    <property type="nucleotide sequence ID" value="NZ_BAAANN010000017.1"/>
</dbReference>
<evidence type="ECO:0000256" key="2">
    <source>
        <dbReference type="SAM" id="Phobius"/>
    </source>
</evidence>
<keyword evidence="2" id="KW-0812">Transmembrane</keyword>
<feature type="compositionally biased region" description="Polar residues" evidence="1">
    <location>
        <begin position="157"/>
        <end position="170"/>
    </location>
</feature>
<feature type="region of interest" description="Disordered" evidence="1">
    <location>
        <begin position="33"/>
        <end position="211"/>
    </location>
</feature>
<feature type="region of interest" description="Disordered" evidence="1">
    <location>
        <begin position="238"/>
        <end position="279"/>
    </location>
</feature>
<protein>
    <recommendedName>
        <fullName evidence="5">Flagellar basal body-associated protein FliL</fullName>
    </recommendedName>
</protein>
<keyword evidence="2" id="KW-0472">Membrane</keyword>
<feature type="compositionally biased region" description="Low complexity" evidence="1">
    <location>
        <begin position="128"/>
        <end position="156"/>
    </location>
</feature>
<feature type="transmembrane region" description="Helical" evidence="2">
    <location>
        <begin position="213"/>
        <end position="234"/>
    </location>
</feature>
<sequence length="416" mass="44235">MSWQEELRKLDEELASGRLSADDYRVRRDQVLSSAVAHGDASAGQGPQQGFAAAPQGPPSVPQGPPPQQQYAQQQQYQQPQQPHHQQPQPSADSTQVIQPVSPPHGVPSAGGDGSAERTQAVPAAWRSQPPAGQGPQPQFSPQQQPGQFQQNPSSPASGFQQPAWNTPDSDLSPPWAGSDFPPIAAPGSSEWVKQGPESFDTETKPKKGKRTAIIAGSAVVVLAVAAILFFTVFNKKDEPANNNAGGETTSQPAPPPPTSRQAAGLLVIPDGEGPGSKTYTPDQLASVKPLPEPDLVQLKATGVTQAQSVLSNSGSTTESLWAFTTASPQDLMSKFVADQERFGFTEVTAAAQQTGVKLYTSQQMSNDKKVVVFRGHYVADGKVIRVEAFDVNSTMARQKYDALLKDQLAHTPAAR</sequence>
<feature type="compositionally biased region" description="Low complexity" evidence="1">
    <location>
        <begin position="43"/>
        <end position="55"/>
    </location>
</feature>
<evidence type="ECO:0000256" key="1">
    <source>
        <dbReference type="SAM" id="MobiDB-lite"/>
    </source>
</evidence>